<dbReference type="Pfam" id="PF00078">
    <property type="entry name" value="RVT_1"/>
    <property type="match status" value="1"/>
</dbReference>
<keyword evidence="8" id="KW-0862">Zinc</keyword>
<sequence>MAAAKYAKTNDPDVDFPKLDAALSYYDPLPAASPGPSAYASYSAELLGPVPASIPTAAPVPPSIPPAQPPAASAAHPLIPDLPLPPFPVPVIPPTLSSAPSAAPTLSPAQELPPSSLPSDWPLPPPFLPPTQTSAPPAPSPTPVRLQPSSLPPTHTYVPVSAHALRSIPKLPSTFDGSGKPTWEEFEAHFVNERAFAGWGEVTARAVLFKHLSGQALLSLSYAPETISKGSCDVVVDYLRRMYRRTQDPFHYRSDIQTLRRKRSETPQQFELRVRQAVALAYPGADQRMRDDYGVQVFLDKLALDDPNLAMEVGRSRPKTLHDARVELQHLEDLASNVRPPPRVCQTSTSGIDEMRKMMDDMRLAHERERLAQEREIATLRGRIDGIQRRPEAFGPAPTPPPGRDGARASLPTPRGSPAHNPNEYKQCWGCHEMGHLRRECPNAASGALCENAATGLLVGTDFLTEYDCEVSLRHQTLTLRGCQGDVAVPIKRRSSYKVRRVIAQRSCHVAGRTARLVPGTLKKRGRTTCATQGIVQPAPTLEKLGLLGELSAHSPGERNKTRVLLVNESTEPVIIPRGTVIGTFYPIEDDMPSCGTLTVAATTPFELESHQSHVDPTFDPPLARSPEEIRAELEPMFDFSHISDRSHKEQLLDLLVKYEDIFSRTPEDMGVTNKALHQIETGDAPPVRLPPRRASPQAKETISQELDKLTRLGFIKESMSPWGAPVVLVNKKDGTKRMCVDYRGLNKVTKKSSWPLPRIDDTIDALSGSKLFSTLDLRAAYMQVPLEESAKEKTAFCTHLGCFEYNRLSFGLCGAPSTFARLMENVLRGLQPHLCMAYLDDNIVHSDEVLANHLANLEAVFKRYREANLKLNPEKCKFLVSEVEFLGHIISGDGVRTDPKKVSAVSDWPTPRTVRQVQQFLGLANYYRRFIKDFSKKAKPLTLLTRKHARFTWTEECANAFSELKQHLVSAPILAYPDFSKPVIVDTDASDVGLGGVLSQVQDGLERVVSYYSRALKPEEQRYCVHRREMLAAVEFITRHECYLQGPEFLLRTDHSALQYLMKMRNPSSQYARWLLLLATYNFRIEHRPGARHGNADGLSRRPCDQCGKTDLDSEPPMPRVFAVSQDDHEGLSPIPALSQHEIRRAQRADPTLACLYLDMQRGTKPDQLDLQRLTREQRTLYSDWPCFEFRDGVLYRNWDRKDGLGPQLQLLLPRTFVSRVLTMVHDEPLGGHLGVDKTLAKLKSAFHWPGMRNDVTAHVSGCETCVRSKGGGRKHRGPMQPSVVGFPNDRVAMDICGPYPKSHKGNKYILVLSDYFTKWVEVFPMADITAESVVKCFYEGWICVHGPPQSLHTDQGSNFDSVHVKDLCRFMKIHKTRTTPYHPQSDGLVERFNRTMGNILRSRVAPHQRDWDEHLPEVKFAYNTSCHATTGFSPYFVQHGREARLPIHLMVRIPTSVGEVHQHVEAMQTRLPLVFQQVQEHTQQQQRRQKELYDEKTYGKPYAVGDTVFLLNKQVGKGLVRKLTPRAIGPFAVVRRIGDLVYEVRNTRGRQQLKVVHFENLIPFSPTQADPDYNPRDDGRRRPARPNRNRAPALSLSESPVTSGEESSQGSCLASVSGSDQQSDDDGDSGRRTRPKVPVRRQPAYPDPDVSSASDDDDGPGERTIPKDAAYPDPDCSSDYLTCSDDPETSDQGKITTRHAVDVPRSTPRRRSSSSPEVDTLRPRPRRRRHLPTRLNDYVAYHSDSDTSS</sequence>
<dbReference type="Pfam" id="PF22938">
    <property type="entry name" value="Integrase_p58_C"/>
    <property type="match status" value="1"/>
</dbReference>
<dbReference type="SUPFAM" id="SSF57756">
    <property type="entry name" value="Retrovirus zinc finger-like domains"/>
    <property type="match status" value="1"/>
</dbReference>
<dbReference type="InterPro" id="IPR054465">
    <property type="entry name" value="Integrase_p58-like_C"/>
</dbReference>
<keyword evidence="8" id="KW-0479">Metal-binding</keyword>
<evidence type="ECO:0000259" key="10">
    <source>
        <dbReference type="PROSITE" id="PS50158"/>
    </source>
</evidence>
<feature type="domain" description="Integrase catalytic" evidence="12">
    <location>
        <begin position="1279"/>
        <end position="1444"/>
    </location>
</feature>
<dbReference type="InterPro" id="IPR041588">
    <property type="entry name" value="Integrase_H2C2"/>
</dbReference>
<evidence type="ECO:0000256" key="3">
    <source>
        <dbReference type="ARBA" id="ARBA00022670"/>
    </source>
</evidence>
<dbReference type="GO" id="GO:0006508">
    <property type="term" value="P:proteolysis"/>
    <property type="evidence" value="ECO:0007669"/>
    <property type="project" value="UniProtKB-KW"/>
</dbReference>
<dbReference type="FunFam" id="1.10.340.70:FF:000001">
    <property type="entry name" value="Retrovirus-related Pol polyprotein from transposon gypsy-like Protein"/>
    <property type="match status" value="1"/>
</dbReference>
<keyword evidence="4" id="KW-0378">Hydrolase</keyword>
<dbReference type="GO" id="GO:0015074">
    <property type="term" value="P:DNA integration"/>
    <property type="evidence" value="ECO:0007669"/>
    <property type="project" value="InterPro"/>
</dbReference>
<keyword evidence="5" id="KW-0238">DNA-binding</keyword>
<dbReference type="InterPro" id="IPR001584">
    <property type="entry name" value="Integrase_cat-core"/>
</dbReference>
<dbReference type="FunFam" id="3.30.420.10:FF:000032">
    <property type="entry name" value="Retrovirus-related Pol polyprotein from transposon 297-like Protein"/>
    <property type="match status" value="1"/>
</dbReference>
<evidence type="ECO:0000256" key="8">
    <source>
        <dbReference type="PROSITE-ProRule" id="PRU00047"/>
    </source>
</evidence>
<dbReference type="EC" id="3.1.26.4" evidence="2"/>
<feature type="domain" description="CCHC-type" evidence="10">
    <location>
        <begin position="428"/>
        <end position="443"/>
    </location>
</feature>
<dbReference type="Proteomes" id="UP000838412">
    <property type="component" value="Chromosome 4"/>
</dbReference>
<dbReference type="InterPro" id="IPR043128">
    <property type="entry name" value="Rev_trsase/Diguanyl_cyclase"/>
</dbReference>
<feature type="region of interest" description="Disordered" evidence="9">
    <location>
        <begin position="387"/>
        <end position="420"/>
    </location>
</feature>
<evidence type="ECO:0000256" key="2">
    <source>
        <dbReference type="ARBA" id="ARBA00012180"/>
    </source>
</evidence>
<dbReference type="InterPro" id="IPR001878">
    <property type="entry name" value="Znf_CCHC"/>
</dbReference>
<dbReference type="GO" id="GO:0008270">
    <property type="term" value="F:zinc ion binding"/>
    <property type="evidence" value="ECO:0007669"/>
    <property type="project" value="UniProtKB-KW"/>
</dbReference>
<dbReference type="GO" id="GO:0004523">
    <property type="term" value="F:RNA-DNA hybrid ribonuclease activity"/>
    <property type="evidence" value="ECO:0007669"/>
    <property type="project" value="UniProtKB-EC"/>
</dbReference>
<dbReference type="Pfam" id="PF17919">
    <property type="entry name" value="RT_RNaseH_2"/>
    <property type="match status" value="1"/>
</dbReference>
<evidence type="ECO:0000313" key="13">
    <source>
        <dbReference type="EMBL" id="CAH1261484.1"/>
    </source>
</evidence>
<dbReference type="GO" id="GO:0004190">
    <property type="term" value="F:aspartic-type endopeptidase activity"/>
    <property type="evidence" value="ECO:0007669"/>
    <property type="project" value="UniProtKB-KW"/>
</dbReference>
<dbReference type="FunFam" id="3.10.20.370:FF:000001">
    <property type="entry name" value="Retrovirus-related Pol polyprotein from transposon 17.6-like protein"/>
    <property type="match status" value="1"/>
</dbReference>
<comment type="similarity">
    <text evidence="1">Belongs to the beta type-B retroviral polymerase family. HERV class-II K(HML-2) pol subfamily.</text>
</comment>
<dbReference type="Pfam" id="PF00665">
    <property type="entry name" value="rve"/>
    <property type="match status" value="1"/>
</dbReference>
<reference evidence="13" key="1">
    <citation type="submission" date="2022-01" db="EMBL/GenBank/DDBJ databases">
        <authorList>
            <person name="Braso-Vives M."/>
        </authorList>
    </citation>
    <scope>NUCLEOTIDE SEQUENCE</scope>
</reference>
<evidence type="ECO:0000256" key="1">
    <source>
        <dbReference type="ARBA" id="ARBA00010879"/>
    </source>
</evidence>
<keyword evidence="14" id="KW-1185">Reference proteome</keyword>
<dbReference type="InterPro" id="IPR043502">
    <property type="entry name" value="DNA/RNA_pol_sf"/>
</dbReference>
<dbReference type="Gene3D" id="1.10.340.70">
    <property type="match status" value="1"/>
</dbReference>
<protein>
    <recommendedName>
        <fullName evidence="7">Gypsy retrotransposon integrase-like protein 1</fullName>
        <ecNumber evidence="2">3.1.26.4</ecNumber>
    </recommendedName>
</protein>
<dbReference type="CDD" id="cd09274">
    <property type="entry name" value="RNase_HI_RT_Ty3"/>
    <property type="match status" value="1"/>
</dbReference>
<dbReference type="CDD" id="cd01647">
    <property type="entry name" value="RT_LTR"/>
    <property type="match status" value="1"/>
</dbReference>
<dbReference type="InterPro" id="IPR041577">
    <property type="entry name" value="RT_RNaseH_2"/>
</dbReference>
<keyword evidence="6" id="KW-0511">Multifunctional enzyme</keyword>
<keyword evidence="8" id="KW-0863">Zinc-finger</keyword>
<dbReference type="SMART" id="SM00343">
    <property type="entry name" value="ZnF_C2HC"/>
    <property type="match status" value="1"/>
</dbReference>
<proteinExistence type="inferred from homology"/>
<evidence type="ECO:0000259" key="12">
    <source>
        <dbReference type="PROSITE" id="PS50994"/>
    </source>
</evidence>
<feature type="region of interest" description="Disordered" evidence="9">
    <location>
        <begin position="98"/>
        <end position="146"/>
    </location>
</feature>
<evidence type="ECO:0000256" key="9">
    <source>
        <dbReference type="SAM" id="MobiDB-lite"/>
    </source>
</evidence>
<dbReference type="InterPro" id="IPR012337">
    <property type="entry name" value="RNaseH-like_sf"/>
</dbReference>
<dbReference type="InterPro" id="IPR050951">
    <property type="entry name" value="Retrovirus_Pol_polyprotein"/>
</dbReference>
<evidence type="ECO:0000256" key="7">
    <source>
        <dbReference type="ARBA" id="ARBA00039658"/>
    </source>
</evidence>
<dbReference type="PROSITE" id="PS50878">
    <property type="entry name" value="RT_POL"/>
    <property type="match status" value="1"/>
</dbReference>
<evidence type="ECO:0000256" key="4">
    <source>
        <dbReference type="ARBA" id="ARBA00022750"/>
    </source>
</evidence>
<dbReference type="InterPro" id="IPR036397">
    <property type="entry name" value="RNaseH_sf"/>
</dbReference>
<dbReference type="PROSITE" id="PS50158">
    <property type="entry name" value="ZF_CCHC"/>
    <property type="match status" value="1"/>
</dbReference>
<dbReference type="GO" id="GO:0003677">
    <property type="term" value="F:DNA binding"/>
    <property type="evidence" value="ECO:0007669"/>
    <property type="project" value="UniProtKB-KW"/>
</dbReference>
<dbReference type="PANTHER" id="PTHR37984">
    <property type="entry name" value="PROTEIN CBG26694"/>
    <property type="match status" value="1"/>
</dbReference>
<dbReference type="FunFam" id="3.30.70.270:FF:000020">
    <property type="entry name" value="Transposon Tf2-6 polyprotein-like Protein"/>
    <property type="match status" value="1"/>
</dbReference>
<dbReference type="SUPFAM" id="SSF56672">
    <property type="entry name" value="DNA/RNA polymerases"/>
    <property type="match status" value="1"/>
</dbReference>
<name>A0A8J9ZQ53_BRALA</name>
<keyword evidence="3" id="KW-0645">Protease</keyword>
<dbReference type="OrthoDB" id="425619at2759"/>
<gene>
    <name evidence="13" type="primary">RTL1</name>
    <name evidence="13" type="ORF">BLAG_LOCUS16890</name>
</gene>
<accession>A0A8J9ZQ53</accession>
<dbReference type="InterPro" id="IPR000477">
    <property type="entry name" value="RT_dom"/>
</dbReference>
<evidence type="ECO:0000259" key="11">
    <source>
        <dbReference type="PROSITE" id="PS50878"/>
    </source>
</evidence>
<feature type="region of interest" description="Disordered" evidence="9">
    <location>
        <begin position="1566"/>
        <end position="1751"/>
    </location>
</feature>
<dbReference type="Gene3D" id="3.10.10.10">
    <property type="entry name" value="HIV Type 1 Reverse Transcriptase, subunit A, domain 1"/>
    <property type="match status" value="1"/>
</dbReference>
<dbReference type="Gene3D" id="3.30.70.270">
    <property type="match status" value="2"/>
</dbReference>
<evidence type="ECO:0000313" key="14">
    <source>
        <dbReference type="Proteomes" id="UP000838412"/>
    </source>
</evidence>
<dbReference type="InterPro" id="IPR036875">
    <property type="entry name" value="Znf_CCHC_sf"/>
</dbReference>
<organism evidence="13 14">
    <name type="scientific">Branchiostoma lanceolatum</name>
    <name type="common">Common lancelet</name>
    <name type="synonym">Amphioxus lanceolatum</name>
    <dbReference type="NCBI Taxonomy" id="7740"/>
    <lineage>
        <taxon>Eukaryota</taxon>
        <taxon>Metazoa</taxon>
        <taxon>Chordata</taxon>
        <taxon>Cephalochordata</taxon>
        <taxon>Leptocardii</taxon>
        <taxon>Amphioxiformes</taxon>
        <taxon>Branchiostomatidae</taxon>
        <taxon>Branchiostoma</taxon>
    </lineage>
</organism>
<keyword evidence="4" id="KW-0064">Aspartyl protease</keyword>
<evidence type="ECO:0000256" key="5">
    <source>
        <dbReference type="ARBA" id="ARBA00023125"/>
    </source>
</evidence>
<dbReference type="SUPFAM" id="SSF53098">
    <property type="entry name" value="Ribonuclease H-like"/>
    <property type="match status" value="1"/>
</dbReference>
<feature type="compositionally biased region" description="Low complexity" evidence="9">
    <location>
        <begin position="98"/>
        <end position="120"/>
    </location>
</feature>
<dbReference type="Gene3D" id="3.30.420.10">
    <property type="entry name" value="Ribonuclease H-like superfamily/Ribonuclease H"/>
    <property type="match status" value="1"/>
</dbReference>
<feature type="domain" description="Reverse transcriptase" evidence="11">
    <location>
        <begin position="711"/>
        <end position="891"/>
    </location>
</feature>
<dbReference type="PANTHER" id="PTHR37984:SF5">
    <property type="entry name" value="PROTEIN NYNRIN-LIKE"/>
    <property type="match status" value="1"/>
</dbReference>
<dbReference type="EMBL" id="OV696689">
    <property type="protein sequence ID" value="CAH1261484.1"/>
    <property type="molecule type" value="Genomic_DNA"/>
</dbReference>
<dbReference type="PROSITE" id="PS50994">
    <property type="entry name" value="INTEGRASE"/>
    <property type="match status" value="1"/>
</dbReference>
<dbReference type="Pfam" id="PF17921">
    <property type="entry name" value="Integrase_H2C2"/>
    <property type="match status" value="1"/>
</dbReference>
<feature type="compositionally biased region" description="Basic residues" evidence="9">
    <location>
        <begin position="1725"/>
        <end position="1734"/>
    </location>
</feature>
<evidence type="ECO:0000256" key="6">
    <source>
        <dbReference type="ARBA" id="ARBA00023268"/>
    </source>
</evidence>
<feature type="compositionally biased region" description="Polar residues" evidence="9">
    <location>
        <begin position="1598"/>
        <end position="1616"/>
    </location>
</feature>